<name>A0AC35U975_9BILA</name>
<proteinExistence type="predicted"/>
<organism evidence="1 2">
    <name type="scientific">Rhabditophanes sp. KR3021</name>
    <dbReference type="NCBI Taxonomy" id="114890"/>
    <lineage>
        <taxon>Eukaryota</taxon>
        <taxon>Metazoa</taxon>
        <taxon>Ecdysozoa</taxon>
        <taxon>Nematoda</taxon>
        <taxon>Chromadorea</taxon>
        <taxon>Rhabditida</taxon>
        <taxon>Tylenchina</taxon>
        <taxon>Panagrolaimomorpha</taxon>
        <taxon>Strongyloidoidea</taxon>
        <taxon>Alloionematidae</taxon>
        <taxon>Rhabditophanes</taxon>
    </lineage>
</organism>
<dbReference type="Proteomes" id="UP000095286">
    <property type="component" value="Unplaced"/>
</dbReference>
<evidence type="ECO:0000313" key="1">
    <source>
        <dbReference type="Proteomes" id="UP000095286"/>
    </source>
</evidence>
<reference evidence="2" key="1">
    <citation type="submission" date="2016-11" db="UniProtKB">
        <authorList>
            <consortium name="WormBaseParasite"/>
        </authorList>
    </citation>
    <scope>IDENTIFICATION</scope>
    <source>
        <strain evidence="2">KR3021</strain>
    </source>
</reference>
<dbReference type="WBParaSite" id="RSKR_0000906000.1">
    <property type="protein sequence ID" value="RSKR_0000906000.1"/>
    <property type="gene ID" value="RSKR_0000906000"/>
</dbReference>
<sequence>MTCGLALKRPHDYEAYLSPDSTIESKRSRTSNYNCSPFRPQLGTLAANLPLTSALNILKESDDDDKSVFSRIRNSCKITENQLDCYLKTQAVLTRKKVIAKRRDVVMEASVPSGSTNHTPVKTENSKFRFREAKSPLSSGKSKSTGYSAAKALLVADFPKQLLLEGYLIIKKSLLGSESDSESICRKEFEKKYYSLKDFRSMTKRLLMEQEVRLRSEYEVILREQLAEQHEQYCQFADEQFRANKGEDHSFSYVS</sequence>
<accession>A0AC35U975</accession>
<evidence type="ECO:0000313" key="2">
    <source>
        <dbReference type="WBParaSite" id="RSKR_0000906000.1"/>
    </source>
</evidence>
<protein>
    <submittedName>
        <fullName evidence="2">Akirin</fullName>
    </submittedName>
</protein>